<evidence type="ECO:0000256" key="8">
    <source>
        <dbReference type="PIRSR" id="PIRSR001434-2"/>
    </source>
</evidence>
<proteinExistence type="inferred from homology"/>
<dbReference type="InterPro" id="IPR015422">
    <property type="entry name" value="PyrdxlP-dep_Trfase_small"/>
</dbReference>
<dbReference type="GO" id="GO:0005737">
    <property type="term" value="C:cytoplasm"/>
    <property type="evidence" value="ECO:0007669"/>
    <property type="project" value="TreeGrafter"/>
</dbReference>
<evidence type="ECO:0000256" key="9">
    <source>
        <dbReference type="RuleBase" id="RU362118"/>
    </source>
</evidence>
<dbReference type="EMBL" id="HBII01015449">
    <property type="protein sequence ID" value="CAE0347661.1"/>
    <property type="molecule type" value="Transcribed_RNA"/>
</dbReference>
<comment type="similarity">
    <text evidence="3 9">Belongs to the trans-sulfuration enzymes family.</text>
</comment>
<comment type="pathway">
    <text evidence="2">Amino-acid biosynthesis; L-cysteine biosynthesis; L-cysteine from L-homocysteine and L-serine: step 2/2.</text>
</comment>
<dbReference type="InterPro" id="IPR015421">
    <property type="entry name" value="PyrdxlP-dep_Trfase_major"/>
</dbReference>
<dbReference type="GO" id="GO:0004123">
    <property type="term" value="F:cystathionine gamma-lyase activity"/>
    <property type="evidence" value="ECO:0007669"/>
    <property type="project" value="TreeGrafter"/>
</dbReference>
<keyword evidence="6" id="KW-0198">Cysteine biosynthesis</keyword>
<dbReference type="PROSITE" id="PS00868">
    <property type="entry name" value="CYS_MET_METAB_PP"/>
    <property type="match status" value="1"/>
</dbReference>
<sequence>MEKHTKEEKNAHLSEHNAHYVDAGFSTKAIHVGQPPDSFYGSVNMPIHMSSTYAQIDCAVPFHNYDYGRGGNPTREALESCLASIENGKHALVAGSGLATCMLVIHLLKSGDHVLLVDDVYGGTGRYFRRIAVPTYGMEASFIDMSDLDFVRESIKENTKMIWLETPTNPLLKCFDIAAISEICKEKNILLVVDNTFMTPYNQKPLDLGADIVVHSATKYLGGHSDVVMGAAITNSTELFERLYFFLYAIGPATSPMDCYLMLRSLKTLAIRMEKIDENGLAVAKFLEAHPHVEKVYYPMLESHKYYEVHKKQAKGGAGVISFIIKDGNAESSRTFLKSLHVFTLAESLGGVESLAECPALMTHASVPKEHRDEIGIVDGLIRLAVGIEDLKDLTDDIEHAFKAL</sequence>
<dbReference type="InterPro" id="IPR054542">
    <property type="entry name" value="Cys_met_metab_PP"/>
</dbReference>
<evidence type="ECO:0000256" key="6">
    <source>
        <dbReference type="ARBA" id="ARBA00023192"/>
    </source>
</evidence>
<evidence type="ECO:0000256" key="3">
    <source>
        <dbReference type="ARBA" id="ARBA00009077"/>
    </source>
</evidence>
<dbReference type="FunFam" id="3.40.640.10:FF:000009">
    <property type="entry name" value="Cystathionine gamma-synthase homolog"/>
    <property type="match status" value="1"/>
</dbReference>
<evidence type="ECO:0000256" key="4">
    <source>
        <dbReference type="ARBA" id="ARBA00012085"/>
    </source>
</evidence>
<accession>A0A7S3N8M5</accession>
<name>A0A7S3N8M5_9SPIT</name>
<evidence type="ECO:0000256" key="1">
    <source>
        <dbReference type="ARBA" id="ARBA00001933"/>
    </source>
</evidence>
<evidence type="ECO:0000256" key="5">
    <source>
        <dbReference type="ARBA" id="ARBA00022898"/>
    </source>
</evidence>
<organism evidence="10">
    <name type="scientific">Euplotes harpa</name>
    <dbReference type="NCBI Taxonomy" id="151035"/>
    <lineage>
        <taxon>Eukaryota</taxon>
        <taxon>Sar</taxon>
        <taxon>Alveolata</taxon>
        <taxon>Ciliophora</taxon>
        <taxon>Intramacronucleata</taxon>
        <taxon>Spirotrichea</taxon>
        <taxon>Hypotrichia</taxon>
        <taxon>Euplotida</taxon>
        <taxon>Euplotidae</taxon>
        <taxon>Euplotes</taxon>
    </lineage>
</organism>
<dbReference type="GO" id="GO:0019343">
    <property type="term" value="P:cysteine biosynthetic process via cystathionine"/>
    <property type="evidence" value="ECO:0007669"/>
    <property type="project" value="TreeGrafter"/>
</dbReference>
<keyword evidence="5 8" id="KW-0663">Pyridoxal phosphate</keyword>
<dbReference type="InterPro" id="IPR015424">
    <property type="entry name" value="PyrdxlP-dep_Trfase"/>
</dbReference>
<dbReference type="PANTHER" id="PTHR11808:SF15">
    <property type="entry name" value="CYSTATHIONINE GAMMA-LYASE"/>
    <property type="match status" value="1"/>
</dbReference>
<dbReference type="InterPro" id="IPR000277">
    <property type="entry name" value="Cys/Met-Metab_PyrdxlP-dep_enz"/>
</dbReference>
<dbReference type="SUPFAM" id="SSF53383">
    <property type="entry name" value="PLP-dependent transferases"/>
    <property type="match status" value="1"/>
</dbReference>
<reference evidence="10" key="1">
    <citation type="submission" date="2021-01" db="EMBL/GenBank/DDBJ databases">
        <authorList>
            <person name="Corre E."/>
            <person name="Pelletier E."/>
            <person name="Niang G."/>
            <person name="Scheremetjew M."/>
            <person name="Finn R."/>
            <person name="Kale V."/>
            <person name="Holt S."/>
            <person name="Cochrane G."/>
            <person name="Meng A."/>
            <person name="Brown T."/>
            <person name="Cohen L."/>
        </authorList>
    </citation>
    <scope>NUCLEOTIDE SEQUENCE</scope>
    <source>
        <strain evidence="10">FSP1.4</strain>
    </source>
</reference>
<evidence type="ECO:0000313" key="10">
    <source>
        <dbReference type="EMBL" id="CAE0347661.1"/>
    </source>
</evidence>
<dbReference type="GO" id="GO:0030170">
    <property type="term" value="F:pyridoxal phosphate binding"/>
    <property type="evidence" value="ECO:0007669"/>
    <property type="project" value="InterPro"/>
</dbReference>
<evidence type="ECO:0000256" key="2">
    <source>
        <dbReference type="ARBA" id="ARBA00005038"/>
    </source>
</evidence>
<feature type="modified residue" description="N6-(pyridoxal phosphate)lysine" evidence="8">
    <location>
        <position position="219"/>
    </location>
</feature>
<dbReference type="GO" id="GO:0019346">
    <property type="term" value="P:transsulfuration"/>
    <property type="evidence" value="ECO:0007669"/>
    <property type="project" value="InterPro"/>
</dbReference>
<protein>
    <recommendedName>
        <fullName evidence="4">cystathionine gamma-lyase</fullName>
        <ecNumber evidence="4">4.4.1.1</ecNumber>
    </recommendedName>
    <alternativeName>
        <fullName evidence="7">Gamma-cystathionase</fullName>
    </alternativeName>
</protein>
<dbReference type="AlphaFoldDB" id="A0A7S3N8M5"/>
<dbReference type="Gene3D" id="3.40.640.10">
    <property type="entry name" value="Type I PLP-dependent aspartate aminotransferase-like (Major domain)"/>
    <property type="match status" value="1"/>
</dbReference>
<dbReference type="Gene3D" id="3.90.1150.10">
    <property type="entry name" value="Aspartate Aminotransferase, domain 1"/>
    <property type="match status" value="1"/>
</dbReference>
<dbReference type="PANTHER" id="PTHR11808">
    <property type="entry name" value="TRANS-SULFURATION ENZYME FAMILY MEMBER"/>
    <property type="match status" value="1"/>
</dbReference>
<gene>
    <name evidence="10" type="ORF">EHAR0213_LOCUS6572</name>
</gene>
<dbReference type="PIRSF" id="PIRSF001434">
    <property type="entry name" value="CGS"/>
    <property type="match status" value="1"/>
</dbReference>
<evidence type="ECO:0000256" key="7">
    <source>
        <dbReference type="ARBA" id="ARBA00029853"/>
    </source>
</evidence>
<dbReference type="FunFam" id="3.90.1150.10:FF:000008">
    <property type="entry name" value="Cystathionine gamma-synthase"/>
    <property type="match status" value="1"/>
</dbReference>
<comment type="cofactor">
    <cofactor evidence="1 9">
        <name>pyridoxal 5'-phosphate</name>
        <dbReference type="ChEBI" id="CHEBI:597326"/>
    </cofactor>
</comment>
<dbReference type="EC" id="4.4.1.1" evidence="4"/>
<keyword evidence="6" id="KW-0028">Amino-acid biosynthesis</keyword>
<dbReference type="CDD" id="cd00614">
    <property type="entry name" value="CGS_like"/>
    <property type="match status" value="1"/>
</dbReference>
<dbReference type="Pfam" id="PF01053">
    <property type="entry name" value="Cys_Met_Meta_PP"/>
    <property type="match status" value="1"/>
</dbReference>